<dbReference type="AlphaFoldDB" id="A0AAV0WAH1"/>
<proteinExistence type="predicted"/>
<reference evidence="1 2" key="1">
    <citation type="submission" date="2023-01" db="EMBL/GenBank/DDBJ databases">
        <authorList>
            <person name="Whitehead M."/>
        </authorList>
    </citation>
    <scope>NUCLEOTIDE SEQUENCE [LARGE SCALE GENOMIC DNA]</scope>
</reference>
<organism evidence="1 2">
    <name type="scientific">Macrosiphum euphorbiae</name>
    <name type="common">potato aphid</name>
    <dbReference type="NCBI Taxonomy" id="13131"/>
    <lineage>
        <taxon>Eukaryota</taxon>
        <taxon>Metazoa</taxon>
        <taxon>Ecdysozoa</taxon>
        <taxon>Arthropoda</taxon>
        <taxon>Hexapoda</taxon>
        <taxon>Insecta</taxon>
        <taxon>Pterygota</taxon>
        <taxon>Neoptera</taxon>
        <taxon>Paraneoptera</taxon>
        <taxon>Hemiptera</taxon>
        <taxon>Sternorrhyncha</taxon>
        <taxon>Aphidomorpha</taxon>
        <taxon>Aphidoidea</taxon>
        <taxon>Aphididae</taxon>
        <taxon>Macrosiphini</taxon>
        <taxon>Macrosiphum</taxon>
    </lineage>
</organism>
<comment type="caution">
    <text evidence="1">The sequence shown here is derived from an EMBL/GenBank/DDBJ whole genome shotgun (WGS) entry which is preliminary data.</text>
</comment>
<accession>A0AAV0WAH1</accession>
<dbReference type="Gene3D" id="1.10.340.70">
    <property type="match status" value="1"/>
</dbReference>
<protein>
    <submittedName>
        <fullName evidence="1">Uncharacterized protein</fullName>
    </submittedName>
</protein>
<evidence type="ECO:0000313" key="2">
    <source>
        <dbReference type="Proteomes" id="UP001160148"/>
    </source>
</evidence>
<sequence>MSATDRVRFMQPSSSKELIELITSSGTLTDHEKRVVELYEVHDGILYRRFAGRPLLVVPRAMRKGIVIGAHDYGGHFSQDRTVAKITQDFLQQNKEIAT</sequence>
<name>A0AAV0WAH1_9HEMI</name>
<dbReference type="Proteomes" id="UP001160148">
    <property type="component" value="Unassembled WGS sequence"/>
</dbReference>
<dbReference type="EMBL" id="CARXXK010000002">
    <property type="protein sequence ID" value="CAI6352905.1"/>
    <property type="molecule type" value="Genomic_DNA"/>
</dbReference>
<evidence type="ECO:0000313" key="1">
    <source>
        <dbReference type="EMBL" id="CAI6352905.1"/>
    </source>
</evidence>
<gene>
    <name evidence="1" type="ORF">MEUPH1_LOCUS9095</name>
</gene>
<keyword evidence="2" id="KW-1185">Reference proteome</keyword>